<feature type="compositionally biased region" description="Low complexity" evidence="1">
    <location>
        <begin position="137"/>
        <end position="155"/>
    </location>
</feature>
<accession>A0ABQ7FU18</accession>
<feature type="compositionally biased region" description="Low complexity" evidence="1">
    <location>
        <begin position="165"/>
        <end position="187"/>
    </location>
</feature>
<feature type="region of interest" description="Disordered" evidence="1">
    <location>
        <begin position="1"/>
        <end position="205"/>
    </location>
</feature>
<evidence type="ECO:0000313" key="2">
    <source>
        <dbReference type="EMBL" id="KAF5825713.1"/>
    </source>
</evidence>
<sequence length="283" mass="30090">DVSSSPEWAASTDSEDDEEKDDDEEEQEEVPKRGRKRGQGRAEEAPLPLSKRSKGAAASKGKGSSPPAKGPLQLTLSQCARPLSQLLEPNRTMSGANLSKQPPSSQQAPPACGLEGHACADTRDSRKFAASPSRHTQLPMSSSQQQLQLPLSQRSGPPPSPTRPPLQLTRTKQEQQLQEQAQGQSGRTGIKLPRNGSISSSMAKAGRPAATAKAVQKSSSCLSSAAAACDGGGGALWYDKHAPADTSALAVHRKKVEEVRDFLQRQEQPGYTHWGSRMLIASG</sequence>
<feature type="compositionally biased region" description="Low complexity" evidence="1">
    <location>
        <begin position="101"/>
        <end position="111"/>
    </location>
</feature>
<protein>
    <submittedName>
        <fullName evidence="2">Uncharacterized protein</fullName>
    </submittedName>
</protein>
<keyword evidence="3" id="KW-1185">Reference proteome</keyword>
<proteinExistence type="predicted"/>
<evidence type="ECO:0000256" key="1">
    <source>
        <dbReference type="SAM" id="MobiDB-lite"/>
    </source>
</evidence>
<comment type="caution">
    <text evidence="2">The sequence shown here is derived from an EMBL/GenBank/DDBJ whole genome shotgun (WGS) entry which is preliminary data.</text>
</comment>
<dbReference type="EMBL" id="MU072136">
    <property type="protein sequence ID" value="KAF5825713.1"/>
    <property type="molecule type" value="Genomic_DNA"/>
</dbReference>
<feature type="compositionally biased region" description="Low complexity" evidence="1">
    <location>
        <begin position="55"/>
        <end position="71"/>
    </location>
</feature>
<gene>
    <name evidence="2" type="ORF">DUNSADRAFT_7438</name>
</gene>
<feature type="compositionally biased region" description="Acidic residues" evidence="1">
    <location>
        <begin position="13"/>
        <end position="28"/>
    </location>
</feature>
<evidence type="ECO:0000313" key="3">
    <source>
        <dbReference type="Proteomes" id="UP000815325"/>
    </source>
</evidence>
<feature type="non-terminal residue" evidence="2">
    <location>
        <position position="283"/>
    </location>
</feature>
<feature type="non-terminal residue" evidence="2">
    <location>
        <position position="1"/>
    </location>
</feature>
<feature type="compositionally biased region" description="Polar residues" evidence="1">
    <location>
        <begin position="91"/>
        <end position="100"/>
    </location>
</feature>
<name>A0ABQ7FU18_DUNSA</name>
<dbReference type="Proteomes" id="UP000815325">
    <property type="component" value="Unassembled WGS sequence"/>
</dbReference>
<feature type="compositionally biased region" description="Basic and acidic residues" evidence="1">
    <location>
        <begin position="118"/>
        <end position="127"/>
    </location>
</feature>
<organism evidence="2 3">
    <name type="scientific">Dunaliella salina</name>
    <name type="common">Green alga</name>
    <name type="synonym">Protococcus salinus</name>
    <dbReference type="NCBI Taxonomy" id="3046"/>
    <lineage>
        <taxon>Eukaryota</taxon>
        <taxon>Viridiplantae</taxon>
        <taxon>Chlorophyta</taxon>
        <taxon>core chlorophytes</taxon>
        <taxon>Chlorophyceae</taxon>
        <taxon>CS clade</taxon>
        <taxon>Chlamydomonadales</taxon>
        <taxon>Dunaliellaceae</taxon>
        <taxon>Dunaliella</taxon>
    </lineage>
</organism>
<reference evidence="2" key="1">
    <citation type="submission" date="2017-08" db="EMBL/GenBank/DDBJ databases">
        <authorList>
            <person name="Polle J.E."/>
            <person name="Barry K."/>
            <person name="Cushman J."/>
            <person name="Schmutz J."/>
            <person name="Tran D."/>
            <person name="Hathwaick L.T."/>
            <person name="Yim W.C."/>
            <person name="Jenkins J."/>
            <person name="Mckie-Krisberg Z.M."/>
            <person name="Prochnik S."/>
            <person name="Lindquist E."/>
            <person name="Dockter R.B."/>
            <person name="Adam C."/>
            <person name="Molina H."/>
            <person name="Bunkerborg J."/>
            <person name="Jin E."/>
            <person name="Buchheim M."/>
            <person name="Magnuson J."/>
        </authorList>
    </citation>
    <scope>NUCLEOTIDE SEQUENCE</scope>
    <source>
        <strain evidence="2">CCAP 19/18</strain>
    </source>
</reference>